<evidence type="ECO:0000313" key="3">
    <source>
        <dbReference type="EMBL" id="RCS54077.1"/>
    </source>
</evidence>
<organism evidence="3 4">
    <name type="scientific">Bremerella cremea</name>
    <dbReference type="NCBI Taxonomy" id="1031537"/>
    <lineage>
        <taxon>Bacteria</taxon>
        <taxon>Pseudomonadati</taxon>
        <taxon>Planctomycetota</taxon>
        <taxon>Planctomycetia</taxon>
        <taxon>Pirellulales</taxon>
        <taxon>Pirellulaceae</taxon>
        <taxon>Bremerella</taxon>
    </lineage>
</organism>
<feature type="domain" description="FecR protein" evidence="2">
    <location>
        <begin position="198"/>
        <end position="252"/>
    </location>
</feature>
<keyword evidence="1" id="KW-1133">Transmembrane helix</keyword>
<gene>
    <name evidence="3" type="ORF">DTL42_02695</name>
</gene>
<dbReference type="EMBL" id="QPEX01000010">
    <property type="protein sequence ID" value="RCS54077.1"/>
    <property type="molecule type" value="Genomic_DNA"/>
</dbReference>
<protein>
    <recommendedName>
        <fullName evidence="2">FecR protein domain-containing protein</fullName>
    </recommendedName>
</protein>
<evidence type="ECO:0000256" key="1">
    <source>
        <dbReference type="SAM" id="Phobius"/>
    </source>
</evidence>
<dbReference type="RefSeq" id="WP_114367144.1">
    <property type="nucleotide sequence ID" value="NZ_QPEX01000010.1"/>
</dbReference>
<dbReference type="OrthoDB" id="241546at2"/>
<keyword evidence="1" id="KW-0812">Transmembrane</keyword>
<accession>A0A368KWR3</accession>
<dbReference type="AlphaFoldDB" id="A0A368KWR3"/>
<dbReference type="InterPro" id="IPR012373">
    <property type="entry name" value="Ferrdict_sens_TM"/>
</dbReference>
<dbReference type="PANTHER" id="PTHR30273">
    <property type="entry name" value="PERIPLASMIC SIGNAL SENSOR AND SIGMA FACTOR ACTIVATOR FECR-RELATED"/>
    <property type="match status" value="1"/>
</dbReference>
<keyword evidence="1" id="KW-0472">Membrane</keyword>
<sequence length="472" mass="51483">MSEQQDVVGKQIEDPEILKLVDLCITDRATPEQWQTLSDLIVQRKDVSQYFAAQALINARLAMVSKFDADQERELLKRIEQDDLLEPASLAAPPVLQVRRVVAAVSLVTAAALLLFGGLAISVWYQSYTTPGPAVASSGPVPPAVLISGIPGESEARAYFGQEIINLPKGIYQGVTSSGVKVELAGPVRIRINKPMSWRLFYGKVVADVPPTSHGFTVNTHNASVVDLGTKFGVAVDANNFTEVVVYQGSVELRTGSTLQRMVQGDAFEVPIGGKLVKIAANNVATFLKPGEIPPSVISEVRSNSPHNEKPYQIVRGGFREGALAYVDRVHQWSGISDSLPSSLIDLDYVQMVGDWKYNAKWQKRSDLELTVVFNRPTVAYLLVDERLPTPSWLTQHFSDTGISVGMDKGSHQDSRSLANYKLSQEEGPGKSIDVILRVWKAVLPEGGDLTIGPIGSRSTDWEVPCLVARPI</sequence>
<dbReference type="InterPro" id="IPR006860">
    <property type="entry name" value="FecR"/>
</dbReference>
<dbReference type="Pfam" id="PF04773">
    <property type="entry name" value="FecR"/>
    <property type="match status" value="1"/>
</dbReference>
<dbReference type="GO" id="GO:0016989">
    <property type="term" value="F:sigma factor antagonist activity"/>
    <property type="evidence" value="ECO:0007669"/>
    <property type="project" value="TreeGrafter"/>
</dbReference>
<reference evidence="3 4" key="1">
    <citation type="submission" date="2018-07" db="EMBL/GenBank/DDBJ databases">
        <title>Comparative genomes isolates from brazilian mangrove.</title>
        <authorList>
            <person name="De Araujo J.E."/>
            <person name="Taketani R.G."/>
            <person name="Silva M.C.P."/>
            <person name="Lourenco M.V."/>
            <person name="Oliveira V.M."/>
            <person name="Andreote F.D."/>
        </authorList>
    </citation>
    <scope>NUCLEOTIDE SEQUENCE [LARGE SCALE GENOMIC DNA]</scope>
    <source>
        <strain evidence="3 4">HEX PRIS-MGV</strain>
    </source>
</reference>
<evidence type="ECO:0000313" key="4">
    <source>
        <dbReference type="Proteomes" id="UP000253562"/>
    </source>
</evidence>
<dbReference type="PANTHER" id="PTHR30273:SF2">
    <property type="entry name" value="PROTEIN FECR"/>
    <property type="match status" value="1"/>
</dbReference>
<comment type="caution">
    <text evidence="3">The sequence shown here is derived from an EMBL/GenBank/DDBJ whole genome shotgun (WGS) entry which is preliminary data.</text>
</comment>
<dbReference type="Proteomes" id="UP000253562">
    <property type="component" value="Unassembled WGS sequence"/>
</dbReference>
<feature type="transmembrane region" description="Helical" evidence="1">
    <location>
        <begin position="101"/>
        <end position="125"/>
    </location>
</feature>
<proteinExistence type="predicted"/>
<dbReference type="Gene3D" id="2.60.120.1440">
    <property type="match status" value="1"/>
</dbReference>
<evidence type="ECO:0000259" key="2">
    <source>
        <dbReference type="Pfam" id="PF04773"/>
    </source>
</evidence>
<name>A0A368KWR3_9BACT</name>